<organism evidence="1 2">
    <name type="scientific">Rubrivirga litoralis</name>
    <dbReference type="NCBI Taxonomy" id="3075598"/>
    <lineage>
        <taxon>Bacteria</taxon>
        <taxon>Pseudomonadati</taxon>
        <taxon>Rhodothermota</taxon>
        <taxon>Rhodothermia</taxon>
        <taxon>Rhodothermales</taxon>
        <taxon>Rubricoccaceae</taxon>
        <taxon>Rubrivirga</taxon>
    </lineage>
</organism>
<dbReference type="Proteomes" id="UP001267426">
    <property type="component" value="Unassembled WGS sequence"/>
</dbReference>
<dbReference type="Gene3D" id="3.10.450.50">
    <property type="match status" value="1"/>
</dbReference>
<reference evidence="1 2" key="1">
    <citation type="submission" date="2023-09" db="EMBL/GenBank/DDBJ databases">
        <authorList>
            <person name="Rey-Velasco X."/>
        </authorList>
    </citation>
    <scope>NUCLEOTIDE SEQUENCE [LARGE SCALE GENOMIC DNA]</scope>
    <source>
        <strain evidence="1 2">F394</strain>
    </source>
</reference>
<accession>A0ABU3BRV7</accession>
<gene>
    <name evidence="1" type="ORF">RM540_09730</name>
</gene>
<dbReference type="EMBL" id="JAVRHT010000020">
    <property type="protein sequence ID" value="MDT0632023.1"/>
    <property type="molecule type" value="Genomic_DNA"/>
</dbReference>
<dbReference type="RefSeq" id="WP_311663559.1">
    <property type="nucleotide sequence ID" value="NZ_JAVRHT010000020.1"/>
</dbReference>
<proteinExistence type="predicted"/>
<dbReference type="InterPro" id="IPR031977">
    <property type="entry name" value="DUF4783"/>
</dbReference>
<name>A0ABU3BRV7_9BACT</name>
<evidence type="ECO:0000313" key="2">
    <source>
        <dbReference type="Proteomes" id="UP001267426"/>
    </source>
</evidence>
<protein>
    <submittedName>
        <fullName evidence="1">DUF4783 domain-containing protein</fullName>
    </submittedName>
</protein>
<keyword evidence="2" id="KW-1185">Reference proteome</keyword>
<dbReference type="Pfam" id="PF16022">
    <property type="entry name" value="DUF4783"/>
    <property type="match status" value="1"/>
</dbReference>
<evidence type="ECO:0000313" key="1">
    <source>
        <dbReference type="EMBL" id="MDT0632023.1"/>
    </source>
</evidence>
<comment type="caution">
    <text evidence="1">The sequence shown here is derived from an EMBL/GenBank/DDBJ whole genome shotgun (WGS) entry which is preliminary data.</text>
</comment>
<sequence>MAFLLSAPHRLALIGVLALVLGAAGGRQESTDDVLEQVKAGLEQADPGAVLGRADARVEVVLFGRGGTVRRTQAVHVLRDFFRRYPPDRVAIAERSSSEDGLTAIWRYWTAEDGQPLNVRAVHREGEGGWRLVSLRVERRSALRGGR</sequence>